<dbReference type="Gene3D" id="2.60.270.50">
    <property type="match status" value="1"/>
</dbReference>
<dbReference type="AlphaFoldDB" id="A0A6S7G4M5"/>
<evidence type="ECO:0000313" key="1">
    <source>
        <dbReference type="EMBL" id="CAB3988024.1"/>
    </source>
</evidence>
<reference evidence="1" key="1">
    <citation type="submission" date="2020-04" db="EMBL/GenBank/DDBJ databases">
        <authorList>
            <person name="Alioto T."/>
            <person name="Alioto T."/>
            <person name="Gomez Garrido J."/>
        </authorList>
    </citation>
    <scope>NUCLEOTIDE SEQUENCE</scope>
    <source>
        <strain evidence="1">A484AB</strain>
    </source>
</reference>
<protein>
    <submittedName>
        <fullName evidence="1">Uncharacterized protein</fullName>
    </submittedName>
</protein>
<dbReference type="OrthoDB" id="6019429at2759"/>
<accession>A0A6S7G4M5</accession>
<organism evidence="1 2">
    <name type="scientific">Paramuricea clavata</name>
    <name type="common">Red gorgonian</name>
    <name type="synonym">Violescent sea-whip</name>
    <dbReference type="NCBI Taxonomy" id="317549"/>
    <lineage>
        <taxon>Eukaryota</taxon>
        <taxon>Metazoa</taxon>
        <taxon>Cnidaria</taxon>
        <taxon>Anthozoa</taxon>
        <taxon>Octocorallia</taxon>
        <taxon>Malacalcyonacea</taxon>
        <taxon>Plexauridae</taxon>
        <taxon>Paramuricea</taxon>
    </lineage>
</organism>
<keyword evidence="2" id="KW-1185">Reference proteome</keyword>
<comment type="caution">
    <text evidence="1">The sequence shown here is derived from an EMBL/GenBank/DDBJ whole genome shotgun (WGS) entry which is preliminary data.</text>
</comment>
<name>A0A6S7G4M5_PARCT</name>
<evidence type="ECO:0000313" key="2">
    <source>
        <dbReference type="Proteomes" id="UP001152795"/>
    </source>
</evidence>
<proteinExistence type="predicted"/>
<gene>
    <name evidence="1" type="ORF">PACLA_8A082973</name>
</gene>
<dbReference type="Proteomes" id="UP001152795">
    <property type="component" value="Unassembled WGS sequence"/>
</dbReference>
<dbReference type="EMBL" id="CACRXK020001268">
    <property type="protein sequence ID" value="CAB3988024.1"/>
    <property type="molecule type" value="Genomic_DNA"/>
</dbReference>
<sequence length="141" mass="15938">MVKQHTVRLTVENQSGFTMNFKRDWYDSGRLADTYKWPQTIPDGRHMDILSYEKDNSLSGCSGYTSYDINGTTITFGFSNPSSGKNKVGVGIGGKAVWDEMNFHDYREFTVQIPVCSVTLRFVCKCTGSKTNHATVNIYHM</sequence>